<organism evidence="9 10">
    <name type="scientific">Paraburkholderia sprentiae WSM5005</name>
    <dbReference type="NCBI Taxonomy" id="754502"/>
    <lineage>
        <taxon>Bacteria</taxon>
        <taxon>Pseudomonadati</taxon>
        <taxon>Pseudomonadota</taxon>
        <taxon>Betaproteobacteria</taxon>
        <taxon>Burkholderiales</taxon>
        <taxon>Burkholderiaceae</taxon>
        <taxon>Paraburkholderia</taxon>
    </lineage>
</organism>
<keyword evidence="3 6" id="KW-0808">Transferase</keyword>
<dbReference type="InterPro" id="IPR035926">
    <property type="entry name" value="NusB-like_sf"/>
</dbReference>
<dbReference type="Pfam" id="PF22458">
    <property type="entry name" value="RsmF-B_ferredox"/>
    <property type="match status" value="1"/>
</dbReference>
<dbReference type="InterPro" id="IPR001678">
    <property type="entry name" value="MeTrfase_RsmB-F_NOP2_dom"/>
</dbReference>
<dbReference type="Pfam" id="PF01189">
    <property type="entry name" value="Methyltr_RsmB-F"/>
    <property type="match status" value="1"/>
</dbReference>
<dbReference type="PANTHER" id="PTHR22807">
    <property type="entry name" value="NOP2 YEAST -RELATED NOL1/NOP2/FMU SUN DOMAIN-CONTAINING"/>
    <property type="match status" value="1"/>
</dbReference>
<feature type="binding site" evidence="6">
    <location>
        <begin position="285"/>
        <end position="291"/>
    </location>
    <ligand>
        <name>S-adenosyl-L-methionine</name>
        <dbReference type="ChEBI" id="CHEBI:59789"/>
    </ligand>
</feature>
<feature type="domain" description="SAM-dependent MTase RsmB/NOP-type" evidence="8">
    <location>
        <begin position="197"/>
        <end position="479"/>
    </location>
</feature>
<comment type="similarity">
    <text evidence="1 6">Belongs to the class I-like SAM-binding methyltransferase superfamily. RsmB/NOP family.</text>
</comment>
<reference evidence="9" key="1">
    <citation type="submission" date="2016-09" db="EMBL/GenBank/DDBJ databases">
        <title>The Complete Genome of Burkholderia sprentiae wsm5005.</title>
        <authorList>
            <person name="De Meyer S."/>
            <person name="Wang P."/>
            <person name="Terpolilli J."/>
        </authorList>
    </citation>
    <scope>NUCLEOTIDE SEQUENCE [LARGE SCALE GENOMIC DNA]</scope>
    <source>
        <strain evidence="9">WSM5005</strain>
    </source>
</reference>
<dbReference type="NCBIfam" id="NF008149">
    <property type="entry name" value="PRK10901.1"/>
    <property type="match status" value="1"/>
</dbReference>
<accession>A0A1I9YIH4</accession>
<evidence type="ECO:0000313" key="9">
    <source>
        <dbReference type="EMBL" id="APA86107.1"/>
    </source>
</evidence>
<evidence type="ECO:0000256" key="3">
    <source>
        <dbReference type="ARBA" id="ARBA00022679"/>
    </source>
</evidence>
<keyword evidence="10" id="KW-1185">Reference proteome</keyword>
<keyword evidence="5 6" id="KW-0694">RNA-binding</keyword>
<dbReference type="AlphaFoldDB" id="A0A1I9YIH4"/>
<dbReference type="InterPro" id="IPR054728">
    <property type="entry name" value="RsmB-like_ferredoxin"/>
</dbReference>
<evidence type="ECO:0000259" key="8">
    <source>
        <dbReference type="PROSITE" id="PS51686"/>
    </source>
</evidence>
<keyword evidence="4 6" id="KW-0949">S-adenosyl-L-methionine</keyword>
<dbReference type="InterPro" id="IPR004573">
    <property type="entry name" value="rRNA_ssu_MeTfrase_B"/>
</dbReference>
<dbReference type="OrthoDB" id="9810297at2"/>
<dbReference type="PANTHER" id="PTHR22807:SF61">
    <property type="entry name" value="NOL1_NOP2_SUN FAMILY PROTEIN _ ANTITERMINATION NUSB DOMAIN-CONTAINING PROTEIN"/>
    <property type="match status" value="1"/>
</dbReference>
<dbReference type="InterPro" id="IPR018314">
    <property type="entry name" value="RsmB/NOL1/NOP2-like_CS"/>
</dbReference>
<evidence type="ECO:0000256" key="6">
    <source>
        <dbReference type="PROSITE-ProRule" id="PRU01023"/>
    </source>
</evidence>
<dbReference type="SUPFAM" id="SSF48013">
    <property type="entry name" value="NusB-like"/>
    <property type="match status" value="1"/>
</dbReference>
<evidence type="ECO:0000256" key="5">
    <source>
        <dbReference type="ARBA" id="ARBA00022884"/>
    </source>
</evidence>
<dbReference type="Proteomes" id="UP000179860">
    <property type="component" value="Chromosome 1"/>
</dbReference>
<dbReference type="PRINTS" id="PR02008">
    <property type="entry name" value="RCMTFAMILY"/>
</dbReference>
<dbReference type="InterPro" id="IPR023267">
    <property type="entry name" value="RCMT"/>
</dbReference>
<dbReference type="STRING" id="754502.BJG93_12390"/>
<dbReference type="Gene3D" id="3.40.50.150">
    <property type="entry name" value="Vaccinia Virus protein VP39"/>
    <property type="match status" value="1"/>
</dbReference>
<dbReference type="SUPFAM" id="SSF53335">
    <property type="entry name" value="S-adenosyl-L-methionine-dependent methyltransferases"/>
    <property type="match status" value="1"/>
</dbReference>
<evidence type="ECO:0000313" key="10">
    <source>
        <dbReference type="Proteomes" id="UP000179860"/>
    </source>
</evidence>
<dbReference type="KEGG" id="pspw:BJG93_12390"/>
<feature type="binding site" evidence="6">
    <location>
        <position position="354"/>
    </location>
    <ligand>
        <name>S-adenosyl-L-methionine</name>
        <dbReference type="ChEBI" id="CHEBI:59789"/>
    </ligand>
</feature>
<proteinExistence type="inferred from homology"/>
<reference evidence="9" key="2">
    <citation type="submission" date="2021-06" db="EMBL/GenBank/DDBJ databases">
        <authorList>
            <person name="Rogers T.H."/>
            <person name="Ramsay J.P."/>
            <person name="Wang P."/>
            <person name="Terpolilli J."/>
        </authorList>
    </citation>
    <scope>NUCLEOTIDE SEQUENCE</scope>
    <source>
        <strain evidence="9">WSM5005</strain>
    </source>
</reference>
<feature type="region of interest" description="Disordered" evidence="7">
    <location>
        <begin position="441"/>
        <end position="463"/>
    </location>
</feature>
<keyword evidence="2 6" id="KW-0489">Methyltransferase</keyword>
<gene>
    <name evidence="9" type="primary">rsmB</name>
    <name evidence="9" type="ORF">BJG93_12390</name>
</gene>
<evidence type="ECO:0000256" key="1">
    <source>
        <dbReference type="ARBA" id="ARBA00007494"/>
    </source>
</evidence>
<dbReference type="EMBL" id="CP017561">
    <property type="protein sequence ID" value="APA86107.1"/>
    <property type="molecule type" value="Genomic_DNA"/>
</dbReference>
<dbReference type="NCBIfam" id="TIGR00563">
    <property type="entry name" value="rsmB"/>
    <property type="match status" value="1"/>
</dbReference>
<dbReference type="Gene3D" id="3.30.70.1170">
    <property type="entry name" value="Sun protein, domain 3"/>
    <property type="match status" value="1"/>
</dbReference>
<dbReference type="Gene3D" id="1.10.287.730">
    <property type="entry name" value="Helix hairpin bin"/>
    <property type="match status" value="1"/>
</dbReference>
<dbReference type="CDD" id="cd02440">
    <property type="entry name" value="AdoMet_MTases"/>
    <property type="match status" value="1"/>
</dbReference>
<evidence type="ECO:0000256" key="7">
    <source>
        <dbReference type="SAM" id="MobiDB-lite"/>
    </source>
</evidence>
<dbReference type="PROSITE" id="PS51686">
    <property type="entry name" value="SAM_MT_RSMB_NOP"/>
    <property type="match status" value="1"/>
</dbReference>
<dbReference type="GO" id="GO:0003723">
    <property type="term" value="F:RNA binding"/>
    <property type="evidence" value="ECO:0007669"/>
    <property type="project" value="UniProtKB-UniRule"/>
</dbReference>
<dbReference type="InterPro" id="IPR049560">
    <property type="entry name" value="MeTrfase_RsmB-F_NOP2_cat"/>
</dbReference>
<dbReference type="RefSeq" id="WP_027199376.1">
    <property type="nucleotide sequence ID" value="NZ_CP017561.2"/>
</dbReference>
<dbReference type="GO" id="GO:0008649">
    <property type="term" value="F:rRNA methyltransferase activity"/>
    <property type="evidence" value="ECO:0007669"/>
    <property type="project" value="InterPro"/>
</dbReference>
<evidence type="ECO:0000256" key="2">
    <source>
        <dbReference type="ARBA" id="ARBA00022603"/>
    </source>
</evidence>
<dbReference type="InterPro" id="IPR029063">
    <property type="entry name" value="SAM-dependent_MTases_sf"/>
</dbReference>
<evidence type="ECO:0000256" key="4">
    <source>
        <dbReference type="ARBA" id="ARBA00022691"/>
    </source>
</evidence>
<sequence>MTSKPSSRSASSSARSRESHLSALHLSPESLGFALDCAAQAVGAVRLGAALPAALQSVFVAVPEGNAAAARGAVQDLAYRTMRRLATAEWLIAKLVKKAPPPHVAHVLACALALLIDDEASAAYTPFTVVDQTVSAIGARRQFAFAKGLVNAVLRNFLRERDTLLTALQADEVARWNYPAWWIDAVKRAWPEAWQAVLAAGNAQGPLTLRVNARHSTVDAYLQVLQRQQIAASKAGEHAVTLAAPMPVERIPGFSEGVVSVQDAGAQLAAQWLGVRDGMRVLDACAAPGGKTGHLLELASIELVALESDASRARRIGENLRRLKLEAEVRIGDAGNPAQWHDDLDQPFDRILADVPCSASGIVRRHPDIRWLRRQSDIAALVAEQRRILGALWPLVKPGGELLYVTCSIFPEEGELQARWFGNQHQDAVRLDAPGQLLPSVARAPADPSAGSHAGRPAEISAGTNSDHDGFFYARFQKR</sequence>
<feature type="active site" description="Nucleophile" evidence="6">
    <location>
        <position position="407"/>
    </location>
</feature>
<protein>
    <submittedName>
        <fullName evidence="9">16S rRNA (Cytosine(967)-C(5))-methyltransferase RsmB</fullName>
        <ecNumber evidence="9">2.1.1.176</ecNumber>
    </submittedName>
</protein>
<dbReference type="PROSITE" id="PS01153">
    <property type="entry name" value="NOL1_NOP2_SUN"/>
    <property type="match status" value="1"/>
</dbReference>
<dbReference type="EC" id="2.1.1.176" evidence="9"/>
<dbReference type="Gene3D" id="1.10.940.10">
    <property type="entry name" value="NusB-like"/>
    <property type="match status" value="1"/>
</dbReference>
<comment type="caution">
    <text evidence="6">Lacks conserved residue(s) required for the propagation of feature annotation.</text>
</comment>
<feature type="binding site" evidence="6">
    <location>
        <position position="307"/>
    </location>
    <ligand>
        <name>S-adenosyl-L-methionine</name>
        <dbReference type="ChEBI" id="CHEBI:59789"/>
    </ligand>
</feature>
<name>A0A1I9YIH4_9BURK</name>